<reference evidence="2" key="1">
    <citation type="submission" date="2015-07" db="EMBL/GenBank/DDBJ databases">
        <title>MeaNS - Measles Nucleotide Surveillance Program.</title>
        <authorList>
            <person name="Tran T."/>
            <person name="Druce J."/>
        </authorList>
    </citation>
    <scope>NUCLEOTIDE SEQUENCE</scope>
    <source>
        <strain evidence="2">UCB-OBI-ISO-001</strain>
        <tissue evidence="2">Gonad</tissue>
    </source>
</reference>
<feature type="domain" description="DUF7041" evidence="1">
    <location>
        <begin position="6"/>
        <end position="72"/>
    </location>
</feature>
<accession>A0A0L8HPI3</accession>
<organism evidence="2">
    <name type="scientific">Octopus bimaculoides</name>
    <name type="common">California two-spotted octopus</name>
    <dbReference type="NCBI Taxonomy" id="37653"/>
    <lineage>
        <taxon>Eukaryota</taxon>
        <taxon>Metazoa</taxon>
        <taxon>Spiralia</taxon>
        <taxon>Lophotrochozoa</taxon>
        <taxon>Mollusca</taxon>
        <taxon>Cephalopoda</taxon>
        <taxon>Coleoidea</taxon>
        <taxon>Octopodiformes</taxon>
        <taxon>Octopoda</taxon>
        <taxon>Incirrata</taxon>
        <taxon>Octopodidae</taxon>
        <taxon>Octopus</taxon>
    </lineage>
</organism>
<dbReference type="PANTHER" id="PTHR33327">
    <property type="entry name" value="ENDONUCLEASE"/>
    <property type="match status" value="1"/>
</dbReference>
<dbReference type="PANTHER" id="PTHR33327:SF3">
    <property type="entry name" value="RNA-DIRECTED DNA POLYMERASE"/>
    <property type="match status" value="1"/>
</dbReference>
<dbReference type="EMBL" id="KQ417604">
    <property type="protein sequence ID" value="KOF91168.1"/>
    <property type="molecule type" value="Genomic_DNA"/>
</dbReference>
<name>A0A0L8HPI3_OCTBM</name>
<dbReference type="InterPro" id="IPR055469">
    <property type="entry name" value="DUF7041"/>
</dbReference>
<proteinExistence type="predicted"/>
<dbReference type="AlphaFoldDB" id="A0A0L8HPI3"/>
<feature type="non-terminal residue" evidence="2">
    <location>
        <position position="1"/>
    </location>
</feature>
<evidence type="ECO:0000313" key="2">
    <source>
        <dbReference type="EMBL" id="KOF91168.1"/>
    </source>
</evidence>
<dbReference type="STRING" id="37653.A0A0L8HPI3"/>
<evidence type="ECO:0000259" key="1">
    <source>
        <dbReference type="Pfam" id="PF23055"/>
    </source>
</evidence>
<sequence length="183" mass="20920">GRGLSLWFAEAKGQFNIRKITSDLTKYSYVAAALDEDTAIRVLDILTKPPATHKYTTLKDRLVDTFRLSDRKVAVKILEEELGDSKPSKLMDTMLALVPHHPCESHSFLFRKVLAFITQNDIKDLRQLAKAADKHLLSSSVMVKTIRSFLRQGRVKRDDLCFNHTMFGKVAMKYNQPYSFRAT</sequence>
<gene>
    <name evidence="2" type="ORF">OCBIM_22009695mg</name>
</gene>
<dbReference type="Pfam" id="PF23055">
    <property type="entry name" value="DUF7041"/>
    <property type="match status" value="1"/>
</dbReference>
<protein>
    <recommendedName>
        <fullName evidence="1">DUF7041 domain-containing protein</fullName>
    </recommendedName>
</protein>